<accession>A0A2N8P9M7</accession>
<proteinExistence type="predicted"/>
<comment type="caution">
    <text evidence="2">The sequence shown here is derived from an EMBL/GenBank/DDBJ whole genome shotgun (WGS) entry which is preliminary data.</text>
</comment>
<evidence type="ECO:0000313" key="3">
    <source>
        <dbReference type="Proteomes" id="UP000236047"/>
    </source>
</evidence>
<feature type="region of interest" description="Disordered" evidence="1">
    <location>
        <begin position="1"/>
        <end position="73"/>
    </location>
</feature>
<evidence type="ECO:0000256" key="1">
    <source>
        <dbReference type="SAM" id="MobiDB-lite"/>
    </source>
</evidence>
<dbReference type="Proteomes" id="UP000236047">
    <property type="component" value="Unassembled WGS sequence"/>
</dbReference>
<name>A0A2N8P9M7_STRNR</name>
<organism evidence="2 3">
    <name type="scientific">Streptomyces noursei</name>
    <name type="common">Streptomyces albulus</name>
    <dbReference type="NCBI Taxonomy" id="1971"/>
    <lineage>
        <taxon>Bacteria</taxon>
        <taxon>Bacillati</taxon>
        <taxon>Actinomycetota</taxon>
        <taxon>Actinomycetes</taxon>
        <taxon>Kitasatosporales</taxon>
        <taxon>Streptomycetaceae</taxon>
        <taxon>Streptomyces</taxon>
    </lineage>
</organism>
<dbReference type="AlphaFoldDB" id="A0A2N8P9M7"/>
<keyword evidence="3" id="KW-1185">Reference proteome</keyword>
<gene>
    <name evidence="2" type="ORF">AOB60_26150</name>
</gene>
<evidence type="ECO:0000313" key="2">
    <source>
        <dbReference type="EMBL" id="PNE37734.1"/>
    </source>
</evidence>
<sequence>MRASAASSSASGSCPAAAAAARPAATLGHSDHDPLPAEHLLAGRHEFGDGAAVPGPFEDVHGQQGHGLGVIEQHPTGPALFGDVRCHVNHQTLLLMGSQMHSITMPLRSFGVIEVP</sequence>
<protein>
    <submittedName>
        <fullName evidence="2">Uncharacterized protein</fullName>
    </submittedName>
</protein>
<feature type="compositionally biased region" description="Basic and acidic residues" evidence="1">
    <location>
        <begin position="29"/>
        <end position="48"/>
    </location>
</feature>
<feature type="compositionally biased region" description="Low complexity" evidence="1">
    <location>
        <begin position="1"/>
        <end position="25"/>
    </location>
</feature>
<reference evidence="3" key="1">
    <citation type="submission" date="2015-09" db="EMBL/GenBank/DDBJ databases">
        <authorList>
            <person name="Graham D.E."/>
            <person name="Mahan K.M."/>
            <person name="Klingeman D.M."/>
            <person name="Fida T."/>
            <person name="Giannone R.J."/>
            <person name="Hettich R.L."/>
            <person name="Parry R.J."/>
            <person name="Spain J.C."/>
        </authorList>
    </citation>
    <scope>NUCLEOTIDE SEQUENCE [LARGE SCALE GENOMIC DNA]</scope>
    <source>
        <strain evidence="3">JCM 4701</strain>
    </source>
</reference>
<dbReference type="EMBL" id="LJSN01000003">
    <property type="protein sequence ID" value="PNE37734.1"/>
    <property type="molecule type" value="Genomic_DNA"/>
</dbReference>